<protein>
    <submittedName>
        <fullName evidence="1">Uncharacterized protein</fullName>
    </submittedName>
</protein>
<gene>
    <name evidence="1" type="ORF">HGG76_27450</name>
</gene>
<dbReference type="Proteomes" id="UP000558475">
    <property type="component" value="Unassembled WGS sequence"/>
</dbReference>
<evidence type="ECO:0000313" key="1">
    <source>
        <dbReference type="EMBL" id="NKW11337.1"/>
    </source>
</evidence>
<evidence type="ECO:0000313" key="2">
    <source>
        <dbReference type="Proteomes" id="UP000558475"/>
    </source>
</evidence>
<proteinExistence type="predicted"/>
<organism evidence="1 2">
    <name type="scientific">Brucella tritici</name>
    <dbReference type="NCBI Taxonomy" id="94626"/>
    <lineage>
        <taxon>Bacteria</taxon>
        <taxon>Pseudomonadati</taxon>
        <taxon>Pseudomonadota</taxon>
        <taxon>Alphaproteobacteria</taxon>
        <taxon>Hyphomicrobiales</taxon>
        <taxon>Brucellaceae</taxon>
        <taxon>Brucella/Ochrobactrum group</taxon>
        <taxon>Brucella</taxon>
    </lineage>
</organism>
<comment type="caution">
    <text evidence="1">The sequence shown here is derived from an EMBL/GenBank/DDBJ whole genome shotgun (WGS) entry which is preliminary data.</text>
</comment>
<dbReference type="AlphaFoldDB" id="A0A7X6JD41"/>
<name>A0A7X6JD41_9HYPH</name>
<sequence>MPSSVYHATLSIIRSLLEEEGYRCRTTNKTEFFRAFDDDQEGKILIRCKNDIFSYQWSYRANGVVVDHGISEAVRVALQKIDISQALDVQLELITEKEAVKVEIYN</sequence>
<reference evidence="1 2" key="1">
    <citation type="submission" date="2020-04" db="EMBL/GenBank/DDBJ databases">
        <title>Whole genome sequencing of clinical and environmental type strains of Ochrobactrum.</title>
        <authorList>
            <person name="Dharne M."/>
        </authorList>
    </citation>
    <scope>NUCLEOTIDE SEQUENCE [LARGE SCALE GENOMIC DNA]</scope>
    <source>
        <strain evidence="1 2">DSM 13340</strain>
    </source>
</reference>
<dbReference type="EMBL" id="JAAXZB010000005">
    <property type="protein sequence ID" value="NKW11337.1"/>
    <property type="molecule type" value="Genomic_DNA"/>
</dbReference>
<accession>A0A7X6JD41</accession>